<dbReference type="Pfam" id="PF00400">
    <property type="entry name" value="WD40"/>
    <property type="match status" value="6"/>
</dbReference>
<evidence type="ECO:0000256" key="3">
    <source>
        <dbReference type="ARBA" id="ARBA00022574"/>
    </source>
</evidence>
<dbReference type="Gene3D" id="2.130.10.10">
    <property type="entry name" value="YVTN repeat-like/Quinoprotein amine dehydrogenase"/>
    <property type="match status" value="1"/>
</dbReference>
<evidence type="ECO:0000259" key="8">
    <source>
        <dbReference type="PROSITE" id="PS51396"/>
    </source>
</evidence>
<dbReference type="PROSITE" id="PS51396">
    <property type="entry name" value="PUL"/>
    <property type="match status" value="1"/>
</dbReference>
<proteinExistence type="predicted"/>
<feature type="repeat" description="WD" evidence="5">
    <location>
        <begin position="22"/>
        <end position="51"/>
    </location>
</feature>
<dbReference type="PROSITE" id="PS50294">
    <property type="entry name" value="WD_REPEATS_REGION"/>
    <property type="match status" value="2"/>
</dbReference>
<dbReference type="InterPro" id="IPR015943">
    <property type="entry name" value="WD40/YVTN_repeat-like_dom_sf"/>
</dbReference>
<feature type="repeat" description="WD" evidence="5">
    <location>
        <begin position="181"/>
        <end position="214"/>
    </location>
</feature>
<comment type="caution">
    <text evidence="9">The sequence shown here is derived from an EMBL/GenBank/DDBJ whole genome shotgun (WGS) entry which is preliminary data.</text>
</comment>
<keyword evidence="2" id="KW-0963">Cytoplasm</keyword>
<keyword evidence="4" id="KW-0677">Repeat</keyword>
<feature type="repeat" description="WD" evidence="5">
    <location>
        <begin position="221"/>
        <end position="252"/>
    </location>
</feature>
<dbReference type="InterPro" id="IPR015155">
    <property type="entry name" value="PFU"/>
</dbReference>
<dbReference type="PANTHER" id="PTHR19849">
    <property type="entry name" value="PHOSPHOLIPASE A-2-ACTIVATING PROTEIN"/>
    <property type="match status" value="1"/>
</dbReference>
<evidence type="ECO:0000313" key="10">
    <source>
        <dbReference type="Proteomes" id="UP001479436"/>
    </source>
</evidence>
<feature type="domain" description="PUL" evidence="8">
    <location>
        <begin position="504"/>
        <end position="774"/>
    </location>
</feature>
<dbReference type="PROSITE" id="PS51394">
    <property type="entry name" value="PFU"/>
    <property type="match status" value="1"/>
</dbReference>
<dbReference type="PANTHER" id="PTHR19849:SF0">
    <property type="entry name" value="PHOSPHOLIPASE A-2-ACTIVATING PROTEIN"/>
    <property type="match status" value="1"/>
</dbReference>
<accession>A0ABR2W5D4</accession>
<dbReference type="InterPro" id="IPR011989">
    <property type="entry name" value="ARM-like"/>
</dbReference>
<dbReference type="PROSITE" id="PS50082">
    <property type="entry name" value="WD_REPEATS_2"/>
    <property type="match status" value="5"/>
</dbReference>
<keyword evidence="3 5" id="KW-0853">WD repeat</keyword>
<dbReference type="EMBL" id="JASJQH010007036">
    <property type="protein sequence ID" value="KAK9719756.1"/>
    <property type="molecule type" value="Genomic_DNA"/>
</dbReference>
<dbReference type="Gene3D" id="1.25.10.10">
    <property type="entry name" value="Leucine-rich Repeat Variant"/>
    <property type="match status" value="1"/>
</dbReference>
<comment type="subcellular location">
    <subcellularLocation>
        <location evidence="1">Cytoplasm</location>
    </subcellularLocation>
</comment>
<evidence type="ECO:0000259" key="7">
    <source>
        <dbReference type="PROSITE" id="PS51394"/>
    </source>
</evidence>
<organism evidence="9 10">
    <name type="scientific">Basidiobolus ranarum</name>
    <dbReference type="NCBI Taxonomy" id="34480"/>
    <lineage>
        <taxon>Eukaryota</taxon>
        <taxon>Fungi</taxon>
        <taxon>Fungi incertae sedis</taxon>
        <taxon>Zoopagomycota</taxon>
        <taxon>Entomophthoromycotina</taxon>
        <taxon>Basidiobolomycetes</taxon>
        <taxon>Basidiobolales</taxon>
        <taxon>Basidiobolaceae</taxon>
        <taxon>Basidiobolus</taxon>
    </lineage>
</organism>
<evidence type="ECO:0000256" key="4">
    <source>
        <dbReference type="ARBA" id="ARBA00022737"/>
    </source>
</evidence>
<dbReference type="InterPro" id="IPR036322">
    <property type="entry name" value="WD40_repeat_dom_sf"/>
</dbReference>
<dbReference type="SUPFAM" id="SSF50978">
    <property type="entry name" value="WD40 repeat-like"/>
    <property type="match status" value="1"/>
</dbReference>
<reference evidence="9 10" key="1">
    <citation type="submission" date="2023-04" db="EMBL/GenBank/DDBJ databases">
        <title>Genome of Basidiobolus ranarum AG-B5.</title>
        <authorList>
            <person name="Stajich J.E."/>
            <person name="Carter-House D."/>
            <person name="Gryganskyi A."/>
        </authorList>
    </citation>
    <scope>NUCLEOTIDE SEQUENCE [LARGE SCALE GENOMIC DNA]</scope>
    <source>
        <strain evidence="9 10">AG-B5</strain>
    </source>
</reference>
<feature type="compositionally biased region" description="Polar residues" evidence="6">
    <location>
        <begin position="466"/>
        <end position="490"/>
    </location>
</feature>
<dbReference type="Pfam" id="PF09070">
    <property type="entry name" value="PFU"/>
    <property type="match status" value="1"/>
</dbReference>
<feature type="compositionally biased region" description="Low complexity" evidence="6">
    <location>
        <begin position="491"/>
        <end position="504"/>
    </location>
</feature>
<feature type="region of interest" description="Disordered" evidence="6">
    <location>
        <begin position="456"/>
        <end position="504"/>
    </location>
</feature>
<feature type="domain" description="PFU" evidence="7">
    <location>
        <begin position="357"/>
        <end position="452"/>
    </location>
</feature>
<dbReference type="InterPro" id="IPR013535">
    <property type="entry name" value="PUL_dom"/>
</dbReference>
<evidence type="ECO:0000256" key="6">
    <source>
        <dbReference type="SAM" id="MobiDB-lite"/>
    </source>
</evidence>
<dbReference type="SMART" id="SM00320">
    <property type="entry name" value="WD40"/>
    <property type="match status" value="7"/>
</dbReference>
<keyword evidence="10" id="KW-1185">Reference proteome</keyword>
<feature type="repeat" description="WD" evidence="5">
    <location>
        <begin position="103"/>
        <end position="134"/>
    </location>
</feature>
<dbReference type="InterPro" id="IPR001680">
    <property type="entry name" value="WD40_rpt"/>
</dbReference>
<protein>
    <submittedName>
        <fullName evidence="9">WD repeat protein Lub1</fullName>
    </submittedName>
</protein>
<dbReference type="CDD" id="cd00200">
    <property type="entry name" value="WD40"/>
    <property type="match status" value="1"/>
</dbReference>
<sequence>MNNTYQLSTALLGHELDVRAVFSPREDLVISASRDKTVRTWSRATPNSFNQDKILLGHNHYVNSLAYFEPHEENPNGLIISGSSDKLINISDPEKPEEPIYSLIGHEDNVCALSTYNNSMIVSGSWDKTAKVWKDWHCSYTLKGHTQAVWAVLAVDEETVITGSADKSIKIWKSGKCVNTLQGHTDSVRGLALVPGVGFLSCSNDSSLRLWSFSGDCLQEMNGHTSFVYSVAVLPSGEFASCGEDRSLRIWKESQCIQTIMHPATSVWCVATSPNGDIVSGSSDGVVRVFTRAEERFAEAELLKKYNDQVASFAIPSNQIGDVKKDQLPGPEALESPGKKDQQVLMIRVGDKVEAHQWNQGSKTWEKIGEVVDAIGQNRKQLYEGIEYDYVFDIDVGEGMPTLKLPYNVTENPYSVAQQFLFKHELPQSFLDQVANFIIQNAEGINISNEAPLSDPFTGGSRYVPGSQQNRNTTQQFKNPDPFTGSSAYVPQQQQPSNQASNNTQIPNRTYLALKQANLVPVFSKISGLNADLIAKQRSDIALNDDELQILRSAIDNLTNSKAVDLPMLQVICKISSQWPLEIRFPGLDMLRLSVLNSESLTLLSQQCNIVDFLVQCTNILSWEAGALSKEHEINLMFGFRTLVNLFSSPEGKQIVFEQRNQVVPFLTETYARLSTNNAQLALSTLYLNYATLMAEQLDEEFVLQLISPLLEYLQSNMQPESLYRNLVAFATLIHISHTGKEAAVIMEAKRILNSVSNHSEMKIRNITAQVLAMI</sequence>
<dbReference type="Pfam" id="PF08324">
    <property type="entry name" value="PUL"/>
    <property type="match status" value="1"/>
</dbReference>
<evidence type="ECO:0000256" key="2">
    <source>
        <dbReference type="ARBA" id="ARBA00022490"/>
    </source>
</evidence>
<evidence type="ECO:0000256" key="5">
    <source>
        <dbReference type="PROSITE-ProRule" id="PRU00221"/>
    </source>
</evidence>
<feature type="repeat" description="WD" evidence="5">
    <location>
        <begin position="142"/>
        <end position="173"/>
    </location>
</feature>
<dbReference type="InterPro" id="IPR038122">
    <property type="entry name" value="PFU_sf"/>
</dbReference>
<name>A0ABR2W5D4_9FUNG</name>
<gene>
    <name evidence="9" type="primary">lub1</name>
    <name evidence="9" type="ORF">K7432_004583</name>
</gene>
<dbReference type="Gene3D" id="3.10.20.870">
    <property type="entry name" value="PFU (PLAA family ubiquitin binding), C-terminal domain"/>
    <property type="match status" value="1"/>
</dbReference>
<evidence type="ECO:0000313" key="9">
    <source>
        <dbReference type="EMBL" id="KAK9719756.1"/>
    </source>
</evidence>
<dbReference type="Proteomes" id="UP001479436">
    <property type="component" value="Unassembled WGS sequence"/>
</dbReference>
<evidence type="ECO:0000256" key="1">
    <source>
        <dbReference type="ARBA" id="ARBA00004496"/>
    </source>
</evidence>